<sequence length="222" mass="24186">MNMTKQTSKLTLMAMLCALAFVAVVAIRIPLIPMLPFLEYEPKDVIILTGGFLFGPMSAAMISVIVSFVEMFTISSTGIIGLIMNVLSTVAFVCPAAYLYKKRHSLFGAFLGMVAGTLLMTLVMVLWNYLITPIYMGYPREAVVKLLLPAFIPFNLLKGGINTALTLLIYKPLVTTLRKSNLMIPASTDEPKKRAFNLGMTLAAGIILVTCILAVLVMKGII</sequence>
<keyword evidence="4 8" id="KW-1003">Cell membrane</keyword>
<feature type="transmembrane region" description="Helical" evidence="9">
    <location>
        <begin position="106"/>
        <end position="130"/>
    </location>
</feature>
<proteinExistence type="inferred from homology"/>
<dbReference type="PANTHER" id="PTHR38438:SF1">
    <property type="entry name" value="RIBOFLAVIN TRANSPORTER RIBU"/>
    <property type="match status" value="1"/>
</dbReference>
<organism evidence="10 11">
    <name type="scientific">[Clostridium] celerecrescens 18A</name>
    <dbReference type="NCBI Taxonomy" id="1286362"/>
    <lineage>
        <taxon>Bacteria</taxon>
        <taxon>Bacillati</taxon>
        <taxon>Bacillota</taxon>
        <taxon>Clostridia</taxon>
        <taxon>Lachnospirales</taxon>
        <taxon>Lachnospiraceae</taxon>
        <taxon>Lacrimispora</taxon>
    </lineage>
</organism>
<dbReference type="AlphaFoldDB" id="A0A2M8Z655"/>
<feature type="transmembrane region" description="Helical" evidence="9">
    <location>
        <begin position="45"/>
        <end position="66"/>
    </location>
</feature>
<dbReference type="GO" id="GO:0032217">
    <property type="term" value="F:riboflavin transmembrane transporter activity"/>
    <property type="evidence" value="ECO:0007669"/>
    <property type="project" value="UniProtKB-UniRule"/>
</dbReference>
<dbReference type="Proteomes" id="UP000231092">
    <property type="component" value="Unassembled WGS sequence"/>
</dbReference>
<comment type="subcellular location">
    <subcellularLocation>
        <location evidence="1">Cell membrane</location>
        <topology evidence="1">Multi-pass membrane protein</topology>
    </subcellularLocation>
</comment>
<evidence type="ECO:0000256" key="3">
    <source>
        <dbReference type="ARBA" id="ARBA00022448"/>
    </source>
</evidence>
<evidence type="ECO:0000256" key="1">
    <source>
        <dbReference type="ARBA" id="ARBA00004651"/>
    </source>
</evidence>
<keyword evidence="7 8" id="KW-0472">Membrane</keyword>
<dbReference type="Gene3D" id="1.10.1760.20">
    <property type="match status" value="1"/>
</dbReference>
<dbReference type="GO" id="GO:0005886">
    <property type="term" value="C:plasma membrane"/>
    <property type="evidence" value="ECO:0007669"/>
    <property type="project" value="UniProtKB-SubCell"/>
</dbReference>
<evidence type="ECO:0000256" key="9">
    <source>
        <dbReference type="SAM" id="Phobius"/>
    </source>
</evidence>
<keyword evidence="6 9" id="KW-1133">Transmembrane helix</keyword>
<gene>
    <name evidence="10" type="ORF">H171_2468</name>
</gene>
<keyword evidence="3 8" id="KW-0813">Transport</keyword>
<dbReference type="RefSeq" id="WP_100305392.1">
    <property type="nucleotide sequence ID" value="NZ_PGET01000001.1"/>
</dbReference>
<evidence type="ECO:0000256" key="4">
    <source>
        <dbReference type="ARBA" id="ARBA00022475"/>
    </source>
</evidence>
<feature type="transmembrane region" description="Helical" evidence="9">
    <location>
        <begin position="78"/>
        <end position="100"/>
    </location>
</feature>
<dbReference type="InterPro" id="IPR024529">
    <property type="entry name" value="ECF_trnsprt_substrate-spec"/>
</dbReference>
<accession>A0A2M8Z655</accession>
<comment type="function">
    <text evidence="8">Probably a riboflavin-binding protein that interacts with the energy-coupling factor (ECF) ABC-transporter complex.</text>
</comment>
<dbReference type="Pfam" id="PF12822">
    <property type="entry name" value="ECF_trnsprt"/>
    <property type="match status" value="1"/>
</dbReference>
<feature type="transmembrane region" description="Helical" evidence="9">
    <location>
        <begin position="142"/>
        <end position="170"/>
    </location>
</feature>
<name>A0A2M8Z655_9FIRM</name>
<evidence type="ECO:0000256" key="8">
    <source>
        <dbReference type="PIRNR" id="PIRNR037778"/>
    </source>
</evidence>
<dbReference type="OrthoDB" id="9809216at2"/>
<evidence type="ECO:0000256" key="5">
    <source>
        <dbReference type="ARBA" id="ARBA00022692"/>
    </source>
</evidence>
<comment type="similarity">
    <text evidence="2 8">Belongs to the prokaryotic riboflavin transporter (P-RFT) (TC 2.A.87) family.</text>
</comment>
<protein>
    <recommendedName>
        <fullName evidence="8">Riboflavin transporter</fullName>
    </recommendedName>
</protein>
<evidence type="ECO:0000256" key="2">
    <source>
        <dbReference type="ARBA" id="ARBA00005540"/>
    </source>
</evidence>
<keyword evidence="5 9" id="KW-0812">Transmembrane</keyword>
<dbReference type="PANTHER" id="PTHR38438">
    <property type="entry name" value="RIBOFLAVIN TRANSPORTER RIBU"/>
    <property type="match status" value="1"/>
</dbReference>
<evidence type="ECO:0000256" key="7">
    <source>
        <dbReference type="ARBA" id="ARBA00023136"/>
    </source>
</evidence>
<dbReference type="InterPro" id="IPR025720">
    <property type="entry name" value="RibU"/>
</dbReference>
<dbReference type="EMBL" id="PGET01000001">
    <property type="protein sequence ID" value="PJJ28944.1"/>
    <property type="molecule type" value="Genomic_DNA"/>
</dbReference>
<feature type="transmembrane region" description="Helical" evidence="9">
    <location>
        <begin position="195"/>
        <end position="218"/>
    </location>
</feature>
<comment type="caution">
    <text evidence="10">The sequence shown here is derived from an EMBL/GenBank/DDBJ whole genome shotgun (WGS) entry which is preliminary data.</text>
</comment>
<evidence type="ECO:0000313" key="10">
    <source>
        <dbReference type="EMBL" id="PJJ28944.1"/>
    </source>
</evidence>
<evidence type="ECO:0000256" key="6">
    <source>
        <dbReference type="ARBA" id="ARBA00022989"/>
    </source>
</evidence>
<reference evidence="10 11" key="1">
    <citation type="submission" date="2017-11" db="EMBL/GenBank/DDBJ databases">
        <title>Understudied soil microbes with underappreciated capabilities: Untangling the Clostridium saccharolyticum group.</title>
        <authorList>
            <person name="Leschine S."/>
        </authorList>
    </citation>
    <scope>NUCLEOTIDE SEQUENCE [LARGE SCALE GENOMIC DNA]</scope>
    <source>
        <strain evidence="10 11">18A</strain>
    </source>
</reference>
<evidence type="ECO:0000313" key="11">
    <source>
        <dbReference type="Proteomes" id="UP000231092"/>
    </source>
</evidence>
<dbReference type="PIRSF" id="PIRSF037778">
    <property type="entry name" value="UCP037778_transp_RibU"/>
    <property type="match status" value="1"/>
</dbReference>